<evidence type="ECO:0000256" key="1">
    <source>
        <dbReference type="ARBA" id="ARBA00004651"/>
    </source>
</evidence>
<feature type="transmembrane region" description="Helical" evidence="6">
    <location>
        <begin position="43"/>
        <end position="66"/>
    </location>
</feature>
<evidence type="ECO:0000256" key="2">
    <source>
        <dbReference type="ARBA" id="ARBA00022475"/>
    </source>
</evidence>
<dbReference type="InterPro" id="IPR020846">
    <property type="entry name" value="MFS_dom"/>
</dbReference>
<dbReference type="PANTHER" id="PTHR23513">
    <property type="entry name" value="INTEGRAL MEMBRANE EFFLUX PROTEIN-RELATED"/>
    <property type="match status" value="1"/>
</dbReference>
<proteinExistence type="predicted"/>
<dbReference type="InterPro" id="IPR036259">
    <property type="entry name" value="MFS_trans_sf"/>
</dbReference>
<accession>A0A660L8G0</accession>
<feature type="transmembrane region" description="Helical" evidence="6">
    <location>
        <begin position="371"/>
        <end position="391"/>
    </location>
</feature>
<dbReference type="InterPro" id="IPR022324">
    <property type="entry name" value="Bacilysin_exporter_BacE_put"/>
</dbReference>
<dbReference type="CDD" id="cd06173">
    <property type="entry name" value="MFS_MefA_like"/>
    <property type="match status" value="1"/>
</dbReference>
<feature type="transmembrane region" description="Helical" evidence="6">
    <location>
        <begin position="278"/>
        <end position="298"/>
    </location>
</feature>
<evidence type="ECO:0000313" key="8">
    <source>
        <dbReference type="EMBL" id="RKQ90799.1"/>
    </source>
</evidence>
<evidence type="ECO:0000256" key="3">
    <source>
        <dbReference type="ARBA" id="ARBA00022692"/>
    </source>
</evidence>
<dbReference type="GO" id="GO:0005886">
    <property type="term" value="C:plasma membrane"/>
    <property type="evidence" value="ECO:0007669"/>
    <property type="project" value="UniProtKB-SubCell"/>
</dbReference>
<dbReference type="PROSITE" id="PS50850">
    <property type="entry name" value="MFS"/>
    <property type="match status" value="1"/>
</dbReference>
<feature type="transmembrane region" description="Helical" evidence="6">
    <location>
        <begin position="304"/>
        <end position="323"/>
    </location>
</feature>
<dbReference type="AlphaFoldDB" id="A0A660L8G0"/>
<keyword evidence="3 6" id="KW-0812">Transmembrane</keyword>
<feature type="transmembrane region" description="Helical" evidence="6">
    <location>
        <begin position="154"/>
        <end position="184"/>
    </location>
</feature>
<sequence>MGVLRLRDFRLLLGAQAVSVLGDRMVAIALAFAVIELGGSASEIGIVLAVRTLPMIGTLLIGGVVADRVSRRAVMVAADLTRLLTQGAIGVLLVTGAAEVWMLALLSGFTGAATGFFNPASTGLLPSIVPPERLQEANGVRATALSGGEIAGPAVAGVLIAAFGPGWALTLDALTFAASALLLLRLRVPEREARAAPSTFLADLREGWGMFRSLTWVWTFVLAASASNLVWGAWTTLGPVIAERDLGGAAAWGTVLGAMGIGALVGGLLAVRVRSRRPLVLASLIYALFALPFAFLAVGAPVGLLAIGSLFAGIAMMLGNSVWEATLMRHVPRAALSRVSAYDWFGSIAFQPLGLVIWGPIAALIGISASLWVAFACVLVTTAFLIASPAIRELRDEAPPPAAQPAV</sequence>
<feature type="transmembrane region" description="Helical" evidence="6">
    <location>
        <begin position="214"/>
        <end position="234"/>
    </location>
</feature>
<dbReference type="SUPFAM" id="SSF103473">
    <property type="entry name" value="MFS general substrate transporter"/>
    <property type="match status" value="1"/>
</dbReference>
<dbReference type="RefSeq" id="WP_170178811.1">
    <property type="nucleotide sequence ID" value="NZ_RBIL01000001.1"/>
</dbReference>
<evidence type="ECO:0000256" key="5">
    <source>
        <dbReference type="ARBA" id="ARBA00023136"/>
    </source>
</evidence>
<comment type="subcellular location">
    <subcellularLocation>
        <location evidence="1">Cell membrane</location>
        <topology evidence="1">Multi-pass membrane protein</topology>
    </subcellularLocation>
</comment>
<feature type="transmembrane region" description="Helical" evidence="6">
    <location>
        <begin position="344"/>
        <end position="365"/>
    </location>
</feature>
<dbReference type="Gene3D" id="1.20.1250.20">
    <property type="entry name" value="MFS general substrate transporter like domains"/>
    <property type="match status" value="1"/>
</dbReference>
<keyword evidence="9" id="KW-1185">Reference proteome</keyword>
<dbReference type="GO" id="GO:0022857">
    <property type="term" value="F:transmembrane transporter activity"/>
    <property type="evidence" value="ECO:0007669"/>
    <property type="project" value="InterPro"/>
</dbReference>
<keyword evidence="5 6" id="KW-0472">Membrane</keyword>
<dbReference type="Proteomes" id="UP000278962">
    <property type="component" value="Unassembled WGS sequence"/>
</dbReference>
<dbReference type="InterPro" id="IPR011701">
    <property type="entry name" value="MFS"/>
</dbReference>
<feature type="domain" description="Major facilitator superfamily (MFS) profile" evidence="7">
    <location>
        <begin position="1"/>
        <end position="392"/>
    </location>
</feature>
<dbReference type="Pfam" id="PF07690">
    <property type="entry name" value="MFS_1"/>
    <property type="match status" value="1"/>
</dbReference>
<keyword evidence="4 6" id="KW-1133">Transmembrane helix</keyword>
<protein>
    <submittedName>
        <fullName evidence="8">Putative MFS family arabinose efflux permease</fullName>
    </submittedName>
</protein>
<evidence type="ECO:0000259" key="7">
    <source>
        <dbReference type="PROSITE" id="PS50850"/>
    </source>
</evidence>
<dbReference type="PANTHER" id="PTHR23513:SF11">
    <property type="entry name" value="STAPHYLOFERRIN A TRANSPORTER"/>
    <property type="match status" value="1"/>
</dbReference>
<feature type="transmembrane region" description="Helical" evidence="6">
    <location>
        <begin position="87"/>
        <end position="109"/>
    </location>
</feature>
<keyword evidence="2" id="KW-1003">Cell membrane</keyword>
<reference evidence="8 9" key="1">
    <citation type="submission" date="2018-10" db="EMBL/GenBank/DDBJ databases">
        <title>Genomic Encyclopedia of Archaeal and Bacterial Type Strains, Phase II (KMG-II): from individual species to whole genera.</title>
        <authorList>
            <person name="Goeker M."/>
        </authorList>
    </citation>
    <scope>NUCLEOTIDE SEQUENCE [LARGE SCALE GENOMIC DNA]</scope>
    <source>
        <strain evidence="8 9">DSM 14954</strain>
    </source>
</reference>
<evidence type="ECO:0000256" key="6">
    <source>
        <dbReference type="SAM" id="Phobius"/>
    </source>
</evidence>
<evidence type="ECO:0000313" key="9">
    <source>
        <dbReference type="Proteomes" id="UP000278962"/>
    </source>
</evidence>
<dbReference type="EMBL" id="RBIL01000001">
    <property type="protein sequence ID" value="RKQ90799.1"/>
    <property type="molecule type" value="Genomic_DNA"/>
</dbReference>
<gene>
    <name evidence="8" type="ORF">C8N24_0612</name>
</gene>
<organism evidence="8 9">
    <name type="scientific">Solirubrobacter pauli</name>
    <dbReference type="NCBI Taxonomy" id="166793"/>
    <lineage>
        <taxon>Bacteria</taxon>
        <taxon>Bacillati</taxon>
        <taxon>Actinomycetota</taxon>
        <taxon>Thermoleophilia</taxon>
        <taxon>Solirubrobacterales</taxon>
        <taxon>Solirubrobacteraceae</taxon>
        <taxon>Solirubrobacter</taxon>
    </lineage>
</organism>
<comment type="caution">
    <text evidence="8">The sequence shown here is derived from an EMBL/GenBank/DDBJ whole genome shotgun (WGS) entry which is preliminary data.</text>
</comment>
<evidence type="ECO:0000256" key="4">
    <source>
        <dbReference type="ARBA" id="ARBA00022989"/>
    </source>
</evidence>
<feature type="transmembrane region" description="Helical" evidence="6">
    <location>
        <begin position="246"/>
        <end position="271"/>
    </location>
</feature>
<name>A0A660L8G0_9ACTN</name>
<dbReference type="PRINTS" id="PR01988">
    <property type="entry name" value="EXPORTERBACE"/>
</dbReference>